<feature type="transmembrane region" description="Helical" evidence="4">
    <location>
        <begin position="370"/>
        <end position="389"/>
    </location>
</feature>
<feature type="transmembrane region" description="Helical" evidence="4">
    <location>
        <begin position="251"/>
        <end position="269"/>
    </location>
</feature>
<organism evidence="6 7">
    <name type="scientific">Ferrimonas gelatinilytica</name>
    <dbReference type="NCBI Taxonomy" id="1255257"/>
    <lineage>
        <taxon>Bacteria</taxon>
        <taxon>Pseudomonadati</taxon>
        <taxon>Pseudomonadota</taxon>
        <taxon>Gammaproteobacteria</taxon>
        <taxon>Alteromonadales</taxon>
        <taxon>Ferrimonadaceae</taxon>
        <taxon>Ferrimonas</taxon>
    </lineage>
</organism>
<feature type="transmembrane region" description="Helical" evidence="4">
    <location>
        <begin position="305"/>
        <end position="328"/>
    </location>
</feature>
<keyword evidence="3 4" id="KW-0472">Membrane</keyword>
<evidence type="ECO:0000259" key="5">
    <source>
        <dbReference type="PROSITE" id="PS50850"/>
    </source>
</evidence>
<accession>A0ABP9RZZ6</accession>
<feature type="transmembrane region" description="Helical" evidence="4">
    <location>
        <begin position="340"/>
        <end position="358"/>
    </location>
</feature>
<dbReference type="RefSeq" id="WP_345315933.1">
    <property type="nucleotide sequence ID" value="NZ_BAABLF010000006.1"/>
</dbReference>
<proteinExistence type="predicted"/>
<dbReference type="SUPFAM" id="SSF103473">
    <property type="entry name" value="MFS general substrate transporter"/>
    <property type="match status" value="1"/>
</dbReference>
<dbReference type="Pfam" id="PF07690">
    <property type="entry name" value="MFS_1"/>
    <property type="match status" value="1"/>
</dbReference>
<feature type="transmembrane region" description="Helical" evidence="4">
    <location>
        <begin position="162"/>
        <end position="182"/>
    </location>
</feature>
<dbReference type="CDD" id="cd17353">
    <property type="entry name" value="MFS_OFA_like"/>
    <property type="match status" value="1"/>
</dbReference>
<dbReference type="EMBL" id="BAABLF010000006">
    <property type="protein sequence ID" value="GAA5188850.1"/>
    <property type="molecule type" value="Genomic_DNA"/>
</dbReference>
<feature type="transmembrane region" description="Helical" evidence="4">
    <location>
        <begin position="44"/>
        <end position="63"/>
    </location>
</feature>
<evidence type="ECO:0000256" key="1">
    <source>
        <dbReference type="ARBA" id="ARBA00022692"/>
    </source>
</evidence>
<dbReference type="Proteomes" id="UP001501600">
    <property type="component" value="Unassembled WGS sequence"/>
</dbReference>
<dbReference type="PROSITE" id="PS50850">
    <property type="entry name" value="MFS"/>
    <property type="match status" value="1"/>
</dbReference>
<comment type="caution">
    <text evidence="6">The sequence shown here is derived from an EMBL/GenBank/DDBJ whole genome shotgun (WGS) entry which is preliminary data.</text>
</comment>
<reference evidence="7" key="1">
    <citation type="journal article" date="2019" name="Int. J. Syst. Evol. Microbiol.">
        <title>The Global Catalogue of Microorganisms (GCM) 10K type strain sequencing project: providing services to taxonomists for standard genome sequencing and annotation.</title>
        <authorList>
            <consortium name="The Broad Institute Genomics Platform"/>
            <consortium name="The Broad Institute Genome Sequencing Center for Infectious Disease"/>
            <person name="Wu L."/>
            <person name="Ma J."/>
        </authorList>
    </citation>
    <scope>NUCLEOTIDE SEQUENCE [LARGE SCALE GENOMIC DNA]</scope>
    <source>
        <strain evidence="7">JCM 18720</strain>
    </source>
</reference>
<sequence>MNRAIKILIAGVCINLCLGVLYTWSVFSQALVSDMGWSNTDAGMPYTVSIVVFAIALLISGILQDRWGPRPMAVLGTALTGVGMVGSAFATTPSMLVLTFGIITGAGIGFAFACLAPTAMKWFPPSRKGLVSGIIAAGFGVAPLYLAPTTTALISQFGINQAFLYLGIGVLVIALPMAFTIVTPPTSPSSQTTTVNQGAAADTSDFTWREMIRTPQFYMMWGLFALGSSAGLMLIGNITSIALVQGGVEDGALLVATLAVFNTLGRIVMGMLSDKIGRIQTLWIVLLLQGLNMVLFPIFTTELGFLIGAALAGIAYGGLLSVVPSLTADFYGLNNYGTNYGVLYTAWGVAGFMGPVLANEVVDHTGSFGVAYLVSAVTLGVAVALALMLKPVRKKATAPSGELLTA</sequence>
<gene>
    <name evidence="6" type="ORF">GCM10025772_09790</name>
</gene>
<dbReference type="PANTHER" id="PTHR11360:SF304">
    <property type="entry name" value="MFS DOMAIN-CONTAINING PROTEIN"/>
    <property type="match status" value="1"/>
</dbReference>
<dbReference type="InterPro" id="IPR011701">
    <property type="entry name" value="MFS"/>
</dbReference>
<feature type="transmembrane region" description="Helical" evidence="4">
    <location>
        <begin position="7"/>
        <end position="24"/>
    </location>
</feature>
<dbReference type="PANTHER" id="PTHR11360">
    <property type="entry name" value="MONOCARBOXYLATE TRANSPORTER"/>
    <property type="match status" value="1"/>
</dbReference>
<dbReference type="InterPro" id="IPR050327">
    <property type="entry name" value="Proton-linked_MCT"/>
</dbReference>
<feature type="transmembrane region" description="Helical" evidence="4">
    <location>
        <begin position="281"/>
        <end position="299"/>
    </location>
</feature>
<feature type="transmembrane region" description="Helical" evidence="4">
    <location>
        <begin position="129"/>
        <end position="147"/>
    </location>
</feature>
<evidence type="ECO:0000256" key="4">
    <source>
        <dbReference type="SAM" id="Phobius"/>
    </source>
</evidence>
<evidence type="ECO:0000313" key="6">
    <source>
        <dbReference type="EMBL" id="GAA5188850.1"/>
    </source>
</evidence>
<keyword evidence="1 4" id="KW-0812">Transmembrane</keyword>
<dbReference type="InterPro" id="IPR036259">
    <property type="entry name" value="MFS_trans_sf"/>
</dbReference>
<name>A0ABP9RZZ6_9GAMM</name>
<protein>
    <submittedName>
        <fullName evidence="6">OFA family MFS transporter</fullName>
    </submittedName>
</protein>
<feature type="transmembrane region" description="Helical" evidence="4">
    <location>
        <begin position="96"/>
        <end position="117"/>
    </location>
</feature>
<feature type="domain" description="Major facilitator superfamily (MFS) profile" evidence="5">
    <location>
        <begin position="3"/>
        <end position="394"/>
    </location>
</feature>
<evidence type="ECO:0000256" key="2">
    <source>
        <dbReference type="ARBA" id="ARBA00022989"/>
    </source>
</evidence>
<keyword evidence="7" id="KW-1185">Reference proteome</keyword>
<dbReference type="Gene3D" id="1.20.1250.20">
    <property type="entry name" value="MFS general substrate transporter like domains"/>
    <property type="match status" value="2"/>
</dbReference>
<keyword evidence="2 4" id="KW-1133">Transmembrane helix</keyword>
<dbReference type="InterPro" id="IPR020846">
    <property type="entry name" value="MFS_dom"/>
</dbReference>
<evidence type="ECO:0000256" key="3">
    <source>
        <dbReference type="ARBA" id="ARBA00023136"/>
    </source>
</evidence>
<feature type="transmembrane region" description="Helical" evidence="4">
    <location>
        <begin position="72"/>
        <end position="90"/>
    </location>
</feature>
<evidence type="ECO:0000313" key="7">
    <source>
        <dbReference type="Proteomes" id="UP001501600"/>
    </source>
</evidence>
<feature type="transmembrane region" description="Helical" evidence="4">
    <location>
        <begin position="218"/>
        <end position="245"/>
    </location>
</feature>